<accession>A0A9P0AQM6</accession>
<evidence type="ECO:0000313" key="2">
    <source>
        <dbReference type="EMBL" id="CAH0395898.1"/>
    </source>
</evidence>
<reference evidence="2" key="1">
    <citation type="submission" date="2021-12" db="EMBL/GenBank/DDBJ databases">
        <authorList>
            <person name="King R."/>
        </authorList>
    </citation>
    <scope>NUCLEOTIDE SEQUENCE</scope>
</reference>
<evidence type="ECO:0000256" key="1">
    <source>
        <dbReference type="SAM" id="MobiDB-lite"/>
    </source>
</evidence>
<keyword evidence="3" id="KW-1185">Reference proteome</keyword>
<name>A0A9P0AQM6_BEMTA</name>
<feature type="region of interest" description="Disordered" evidence="1">
    <location>
        <begin position="93"/>
        <end position="116"/>
    </location>
</feature>
<dbReference type="AlphaFoldDB" id="A0A9P0AQM6"/>
<protein>
    <submittedName>
        <fullName evidence="2">Uncharacterized protein</fullName>
    </submittedName>
</protein>
<sequence length="116" mass="13775">MLTIYFQTLPYGSVNCNSKHYMEYIVWAIPRQKKKVKDCPLYREIHEVDLRGIANDEKLYLMDRRNRTIYVKDLPHRDYSYTPNFDREREIINRKAKDAPSSSGVKKDSYAGSVHN</sequence>
<organism evidence="2 3">
    <name type="scientific">Bemisia tabaci</name>
    <name type="common">Sweetpotato whitefly</name>
    <name type="synonym">Aleurodes tabaci</name>
    <dbReference type="NCBI Taxonomy" id="7038"/>
    <lineage>
        <taxon>Eukaryota</taxon>
        <taxon>Metazoa</taxon>
        <taxon>Ecdysozoa</taxon>
        <taxon>Arthropoda</taxon>
        <taxon>Hexapoda</taxon>
        <taxon>Insecta</taxon>
        <taxon>Pterygota</taxon>
        <taxon>Neoptera</taxon>
        <taxon>Paraneoptera</taxon>
        <taxon>Hemiptera</taxon>
        <taxon>Sternorrhyncha</taxon>
        <taxon>Aleyrodoidea</taxon>
        <taxon>Aleyrodidae</taxon>
        <taxon>Aleyrodinae</taxon>
        <taxon>Bemisia</taxon>
    </lineage>
</organism>
<dbReference type="Proteomes" id="UP001152759">
    <property type="component" value="Chromosome 9"/>
</dbReference>
<dbReference type="EMBL" id="OU963870">
    <property type="protein sequence ID" value="CAH0395898.1"/>
    <property type="molecule type" value="Genomic_DNA"/>
</dbReference>
<gene>
    <name evidence="2" type="ORF">BEMITA_LOCUS14028</name>
</gene>
<proteinExistence type="predicted"/>
<evidence type="ECO:0000313" key="3">
    <source>
        <dbReference type="Proteomes" id="UP001152759"/>
    </source>
</evidence>